<dbReference type="Proteomes" id="UP000199545">
    <property type="component" value="Unassembled WGS sequence"/>
</dbReference>
<accession>A0A1I3RJB8</accession>
<dbReference type="PANTHER" id="PTHR42886">
    <property type="entry name" value="RE40534P-RELATED"/>
    <property type="match status" value="1"/>
</dbReference>
<dbReference type="Gene3D" id="3.40.50.1820">
    <property type="entry name" value="alpha/beta hydrolase"/>
    <property type="match status" value="1"/>
</dbReference>
<evidence type="ECO:0000259" key="1">
    <source>
        <dbReference type="Pfam" id="PF00561"/>
    </source>
</evidence>
<dbReference type="InterPro" id="IPR029058">
    <property type="entry name" value="AB_hydrolase_fold"/>
</dbReference>
<dbReference type="GO" id="GO:0016787">
    <property type="term" value="F:hydrolase activity"/>
    <property type="evidence" value="ECO:0007669"/>
    <property type="project" value="UniProtKB-KW"/>
</dbReference>
<keyword evidence="2" id="KW-0378">Hydrolase</keyword>
<organism evidence="2 3">
    <name type="scientific">Thermoflavimicrobium dichotomicum</name>
    <dbReference type="NCBI Taxonomy" id="46223"/>
    <lineage>
        <taxon>Bacteria</taxon>
        <taxon>Bacillati</taxon>
        <taxon>Bacillota</taxon>
        <taxon>Bacilli</taxon>
        <taxon>Bacillales</taxon>
        <taxon>Thermoactinomycetaceae</taxon>
        <taxon>Thermoflavimicrobium</taxon>
    </lineage>
</organism>
<proteinExistence type="predicted"/>
<keyword evidence="3" id="KW-1185">Reference proteome</keyword>
<evidence type="ECO:0000313" key="3">
    <source>
        <dbReference type="Proteomes" id="UP000199545"/>
    </source>
</evidence>
<dbReference type="RefSeq" id="WP_093230335.1">
    <property type="nucleotide sequence ID" value="NZ_FORR01000010.1"/>
</dbReference>
<dbReference type="SUPFAM" id="SSF53474">
    <property type="entry name" value="alpha/beta-Hydrolases"/>
    <property type="match status" value="1"/>
</dbReference>
<reference evidence="2 3" key="1">
    <citation type="submission" date="2016-10" db="EMBL/GenBank/DDBJ databases">
        <authorList>
            <person name="de Groot N.N."/>
        </authorList>
    </citation>
    <scope>NUCLEOTIDE SEQUENCE [LARGE SCALE GENOMIC DNA]</scope>
    <source>
        <strain evidence="2 3">DSM 44778</strain>
    </source>
</reference>
<protein>
    <submittedName>
        <fullName evidence="2">Alpha/beta hydrolase fold</fullName>
    </submittedName>
</protein>
<evidence type="ECO:0000313" key="2">
    <source>
        <dbReference type="EMBL" id="SFJ46375.1"/>
    </source>
</evidence>
<name>A0A1I3RJB8_9BACL</name>
<dbReference type="Pfam" id="PF00561">
    <property type="entry name" value="Abhydrolase_1"/>
    <property type="match status" value="1"/>
</dbReference>
<gene>
    <name evidence="2" type="ORF">SAMN05421852_11058</name>
</gene>
<dbReference type="InterPro" id="IPR000073">
    <property type="entry name" value="AB_hydrolase_1"/>
</dbReference>
<dbReference type="STRING" id="46223.SAMN05421852_11058"/>
<feature type="domain" description="AB hydrolase-1" evidence="1">
    <location>
        <begin position="31"/>
        <end position="159"/>
    </location>
</feature>
<dbReference type="OrthoDB" id="9808543at2"/>
<dbReference type="EMBL" id="FORR01000010">
    <property type="protein sequence ID" value="SFJ46375.1"/>
    <property type="molecule type" value="Genomic_DNA"/>
</dbReference>
<dbReference type="AlphaFoldDB" id="A0A1I3RJB8"/>
<dbReference type="PANTHER" id="PTHR42886:SF53">
    <property type="entry name" value="ALPHA_BETA-HYDROLASES SUPERFAMILY PROTEIN"/>
    <property type="match status" value="1"/>
</dbReference>
<sequence length="280" mass="31737">MYKQSFTLDVGKEDRVIRGEVRIPKSAIPSPTIIFCHGFKAFKDWGFIPILATKLAEAGFAVITFNFSMNGVGENSETYTELDKFAHLTFSREQEDIALILEHIHSRTLPYGDQLDKKNIGILGHSRGGGNSIIFALEHPDIKSVAVWNSIHRPDFFGEDIIRELKEKGKSAILNARTGQWMPIDREVLDDIEQNAERYHFMKRLPDLDRPLLLVQADQDHPGFLEGAQEMAKRAPKAKLKVIANANHTFGAVHPFSEMTPQLREAITETIHFFNETLKD</sequence>